<dbReference type="STRING" id="6945.B7QBZ2"/>
<evidence type="ECO:0000256" key="3">
    <source>
        <dbReference type="ARBA" id="ARBA00012728"/>
    </source>
</evidence>
<dbReference type="SUPFAM" id="SSF53738">
    <property type="entry name" value="Phosphoglucomutase, first 3 domains"/>
    <property type="match status" value="2"/>
</dbReference>
<reference evidence="13" key="2">
    <citation type="submission" date="2020-05" db="UniProtKB">
        <authorList>
            <consortium name="EnsemblMetazoa"/>
        </authorList>
    </citation>
    <scope>IDENTIFICATION</scope>
    <source>
        <strain evidence="13">wikel</strain>
    </source>
</reference>
<comment type="catalytic activity">
    <reaction evidence="1">
        <text>alpha-D-glucose 1-phosphate = alpha-D-glucose 6-phosphate</text>
        <dbReference type="Rhea" id="RHEA:23536"/>
        <dbReference type="ChEBI" id="CHEBI:58225"/>
        <dbReference type="ChEBI" id="CHEBI:58601"/>
        <dbReference type="EC" id="5.4.2.2"/>
    </reaction>
</comment>
<dbReference type="HOGENOM" id="CLU_471977_0_0_1"/>
<feature type="region of interest" description="Disordered" evidence="9">
    <location>
        <begin position="287"/>
        <end position="347"/>
    </location>
</feature>
<dbReference type="GO" id="GO:0004614">
    <property type="term" value="F:phosphoglucomutase activity"/>
    <property type="evidence" value="ECO:0000318"/>
    <property type="project" value="GO_Central"/>
</dbReference>
<dbReference type="InterPro" id="IPR005841">
    <property type="entry name" value="Alpha-D-phosphohexomutase_SF"/>
</dbReference>
<gene>
    <name evidence="12" type="ORF">IscW_ISCW012586</name>
</gene>
<sequence length="578" mass="63002">MTVIETQPYEGQKPGTSGLRKSTKTFLQPNYTENFVQCILDSVGFQLEGCTLVVGGDGRHFVKEAAKKIIQIAAANKVKHVIVGQNGIFSTPAVSCIIRKREALGGIVLTASHNPGGIDADFGIKFNTGNGGPAPDSVTNAIYELTKKISQYSLCPDINPNLGQLGTQTFDCEGRTFTVEVVDSVQDYVDFMKEIFDFDALRRLIKGSSKRPALRILVNCLHGVTGPYCQRILAEELGAQLGDIRNRVPLEDFGGGHPDPNLTYAKELVDVMSLGVFDFGAAFDGDGGRPQHDSGEEGVLRDSVGLAGSPGRQPGVHPLLPAHGRPGPGAQHAHGRCRGPGGREEGPGHVRGAHWLEVLRQPHGRGEAVPVRRGELWHGLRPHTGERRGLGLPGLVVCDGPHRSRGTGAVGSPLEELRPQLLHALRLRRLREPALRRHDDGPRAEGHQPGLRGPTILVRREDVRRERSRQLRLHRSSGRQRCQGAGNPYCLPRRVPHCFPPERHGEQRCHGTPLRGQLRSRPGEVQTRCAGDAEAARGSRLGALRAAEVHRPQRAHGHHVEEWAESPSLRETGNRDDS</sequence>
<feature type="region of interest" description="Disordered" evidence="9">
    <location>
        <begin position="1"/>
        <end position="22"/>
    </location>
</feature>
<feature type="compositionally biased region" description="Basic and acidic residues" evidence="9">
    <location>
        <begin position="287"/>
        <end position="300"/>
    </location>
</feature>
<evidence type="ECO:0000259" key="11">
    <source>
        <dbReference type="Pfam" id="PF02879"/>
    </source>
</evidence>
<dbReference type="InterPro" id="IPR016066">
    <property type="entry name" value="A-D-PHexomutase_CS"/>
</dbReference>
<evidence type="ECO:0000259" key="10">
    <source>
        <dbReference type="Pfam" id="PF02878"/>
    </source>
</evidence>
<feature type="domain" description="Alpha-D-phosphohexomutase alpha/beta/alpha" evidence="10">
    <location>
        <begin position="12"/>
        <end position="152"/>
    </location>
</feature>
<dbReference type="AlphaFoldDB" id="B7QBZ2"/>
<dbReference type="VEuPathDB" id="VectorBase:ISCI012586"/>
<dbReference type="VEuPathDB" id="VectorBase:ISCW012586"/>
<dbReference type="PANTHER" id="PTHR22573:SF2">
    <property type="entry name" value="PHOSPHOGLUCOMUTASE"/>
    <property type="match status" value="1"/>
</dbReference>
<dbReference type="GO" id="GO:0005975">
    <property type="term" value="P:carbohydrate metabolic process"/>
    <property type="evidence" value="ECO:0000318"/>
    <property type="project" value="GO_Central"/>
</dbReference>
<keyword evidence="4" id="KW-0597">Phosphoprotein</keyword>
<feature type="region of interest" description="Disordered" evidence="9">
    <location>
        <begin position="434"/>
        <end position="454"/>
    </location>
</feature>
<reference evidence="12 14" key="1">
    <citation type="submission" date="2008-03" db="EMBL/GenBank/DDBJ databases">
        <title>Annotation of Ixodes scapularis.</title>
        <authorList>
            <consortium name="Ixodes scapularis Genome Project Consortium"/>
            <person name="Caler E."/>
            <person name="Hannick L.I."/>
            <person name="Bidwell S."/>
            <person name="Joardar V."/>
            <person name="Thiagarajan M."/>
            <person name="Amedeo P."/>
            <person name="Galinsky K.J."/>
            <person name="Schobel S."/>
            <person name="Inman J."/>
            <person name="Hostetler J."/>
            <person name="Miller J."/>
            <person name="Hammond M."/>
            <person name="Megy K."/>
            <person name="Lawson D."/>
            <person name="Kodira C."/>
            <person name="Sutton G."/>
            <person name="Meyer J."/>
            <person name="Hill C.A."/>
            <person name="Birren B."/>
            <person name="Nene V."/>
            <person name="Collins F."/>
            <person name="Alarcon-Chaidez F."/>
            <person name="Wikel S."/>
            <person name="Strausberg R."/>
        </authorList>
    </citation>
    <scope>NUCLEOTIDE SEQUENCE [LARGE SCALE GENOMIC DNA]</scope>
    <source>
        <strain evidence="14">Wikel</strain>
        <strain evidence="12">Wikel colony</strain>
    </source>
</reference>
<dbReference type="EnsemblMetazoa" id="ISCW012586-RA">
    <property type="protein sequence ID" value="ISCW012586-PA"/>
    <property type="gene ID" value="ISCW012586"/>
</dbReference>
<dbReference type="InParanoid" id="B7QBZ2"/>
<dbReference type="InterPro" id="IPR016055">
    <property type="entry name" value="A-D-PHexomutase_a/b/a-I/II/III"/>
</dbReference>
<dbReference type="FunFam" id="3.40.120.10:FF:000005">
    <property type="entry name" value="Phosphoglucomutase 5"/>
    <property type="match status" value="1"/>
</dbReference>
<organism>
    <name type="scientific">Ixodes scapularis</name>
    <name type="common">Black-legged tick</name>
    <name type="synonym">Deer tick</name>
    <dbReference type="NCBI Taxonomy" id="6945"/>
    <lineage>
        <taxon>Eukaryota</taxon>
        <taxon>Metazoa</taxon>
        <taxon>Ecdysozoa</taxon>
        <taxon>Arthropoda</taxon>
        <taxon>Chelicerata</taxon>
        <taxon>Arachnida</taxon>
        <taxon>Acari</taxon>
        <taxon>Parasitiformes</taxon>
        <taxon>Ixodida</taxon>
        <taxon>Ixodoidea</taxon>
        <taxon>Ixodidae</taxon>
        <taxon>Ixodinae</taxon>
        <taxon>Ixodes</taxon>
    </lineage>
</organism>
<evidence type="ECO:0000256" key="1">
    <source>
        <dbReference type="ARBA" id="ARBA00000443"/>
    </source>
</evidence>
<dbReference type="Pfam" id="PF02878">
    <property type="entry name" value="PGM_PMM_I"/>
    <property type="match status" value="1"/>
</dbReference>
<evidence type="ECO:0000256" key="8">
    <source>
        <dbReference type="RuleBase" id="RU004326"/>
    </source>
</evidence>
<keyword evidence="14" id="KW-1185">Reference proteome</keyword>
<evidence type="ECO:0000256" key="4">
    <source>
        <dbReference type="ARBA" id="ARBA00022553"/>
    </source>
</evidence>
<dbReference type="Gene3D" id="3.40.120.10">
    <property type="entry name" value="Alpha-D-Glucose-1,6-Bisphosphate, subunit A, domain 3"/>
    <property type="match status" value="2"/>
</dbReference>
<feature type="compositionally biased region" description="Basic and acidic residues" evidence="9">
    <location>
        <begin position="434"/>
        <end position="446"/>
    </location>
</feature>
<keyword evidence="5 8" id="KW-0479">Metal-binding</keyword>
<dbReference type="PANTHER" id="PTHR22573">
    <property type="entry name" value="PHOSPHOHEXOMUTASE FAMILY MEMBER"/>
    <property type="match status" value="1"/>
</dbReference>
<dbReference type="EMBL" id="ABJB010151897">
    <property type="status" value="NOT_ANNOTATED_CDS"/>
    <property type="molecule type" value="Genomic_DNA"/>
</dbReference>
<feature type="region of interest" description="Disordered" evidence="9">
    <location>
        <begin position="503"/>
        <end position="524"/>
    </location>
</feature>
<dbReference type="GO" id="GO:0000287">
    <property type="term" value="F:magnesium ion binding"/>
    <property type="evidence" value="ECO:0007669"/>
    <property type="project" value="InterPro"/>
</dbReference>
<evidence type="ECO:0007829" key="15">
    <source>
        <dbReference type="PeptideAtlas" id="B7QBZ2"/>
    </source>
</evidence>
<evidence type="ECO:0000313" key="12">
    <source>
        <dbReference type="EMBL" id="EEC16364.1"/>
    </source>
</evidence>
<proteinExistence type="evidence at protein level"/>
<keyword evidence="7 12" id="KW-0413">Isomerase</keyword>
<dbReference type="InterPro" id="IPR045244">
    <property type="entry name" value="PGM"/>
</dbReference>
<feature type="domain" description="Alpha-D-phosphohexomutase alpha/beta/alpha" evidence="11">
    <location>
        <begin position="187"/>
        <end position="289"/>
    </location>
</feature>
<dbReference type="Proteomes" id="UP000001555">
    <property type="component" value="Unassembled WGS sequence"/>
</dbReference>
<dbReference type="InterPro" id="IPR005844">
    <property type="entry name" value="A-D-PHexomutase_a/b/a-I"/>
</dbReference>
<evidence type="ECO:0000256" key="5">
    <source>
        <dbReference type="ARBA" id="ARBA00022723"/>
    </source>
</evidence>
<dbReference type="OrthoDB" id="2291at2759"/>
<evidence type="ECO:0000313" key="13">
    <source>
        <dbReference type="EnsemblMetazoa" id="ISCW012586-PA"/>
    </source>
</evidence>
<dbReference type="VEuPathDB" id="VectorBase:ISCP_018617"/>
<comment type="similarity">
    <text evidence="2 8">Belongs to the phosphohexose mutase family.</text>
</comment>
<dbReference type="GO" id="GO:0005829">
    <property type="term" value="C:cytosol"/>
    <property type="evidence" value="ECO:0000318"/>
    <property type="project" value="GO_Central"/>
</dbReference>
<dbReference type="PRINTS" id="PR00509">
    <property type="entry name" value="PGMPMM"/>
</dbReference>
<evidence type="ECO:0000313" key="14">
    <source>
        <dbReference type="Proteomes" id="UP000001555"/>
    </source>
</evidence>
<evidence type="ECO:0000256" key="7">
    <source>
        <dbReference type="ARBA" id="ARBA00023235"/>
    </source>
</evidence>
<dbReference type="EMBL" id="DS903676">
    <property type="protein sequence ID" value="EEC16364.1"/>
    <property type="molecule type" value="Genomic_DNA"/>
</dbReference>
<dbReference type="Pfam" id="PF02879">
    <property type="entry name" value="PGM_PMM_II"/>
    <property type="match status" value="1"/>
</dbReference>
<accession>B7QBZ2</accession>
<dbReference type="EC" id="5.4.2.2" evidence="3"/>
<dbReference type="EMBL" id="ABJB010320407">
    <property type="status" value="NOT_ANNOTATED_CDS"/>
    <property type="molecule type" value="Genomic_DNA"/>
</dbReference>
<name>B7QBZ2_IXOSC</name>
<evidence type="ECO:0000256" key="2">
    <source>
        <dbReference type="ARBA" id="ARBA00010231"/>
    </source>
</evidence>
<evidence type="ECO:0000256" key="6">
    <source>
        <dbReference type="ARBA" id="ARBA00022842"/>
    </source>
</evidence>
<dbReference type="PaxDb" id="6945-B7QBZ2"/>
<evidence type="ECO:0000256" key="9">
    <source>
        <dbReference type="SAM" id="MobiDB-lite"/>
    </source>
</evidence>
<protein>
    <recommendedName>
        <fullName evidence="3">phosphoglucomutase (alpha-D-glucose-1,6-bisphosphate-dependent)</fullName>
        <ecNumber evidence="3">5.4.2.2</ecNumber>
    </recommendedName>
</protein>
<keyword evidence="6 8" id="KW-0460">Magnesium</keyword>
<dbReference type="PROSITE" id="PS00710">
    <property type="entry name" value="PGM_PMM"/>
    <property type="match status" value="1"/>
</dbReference>
<dbReference type="EMBL" id="ABJB010646118">
    <property type="status" value="NOT_ANNOTATED_CDS"/>
    <property type="molecule type" value="Genomic_DNA"/>
</dbReference>
<feature type="region of interest" description="Disordered" evidence="9">
    <location>
        <begin position="550"/>
        <end position="578"/>
    </location>
</feature>
<dbReference type="InterPro" id="IPR005845">
    <property type="entry name" value="A-D-PHexomutase_a/b/a-II"/>
</dbReference>
<dbReference type="FunFam" id="3.40.120.10:FF:000004">
    <property type="entry name" value="Phosphoglucomutase 5"/>
    <property type="match status" value="1"/>
</dbReference>
<keyword evidence="15" id="KW-1267">Proteomics identification</keyword>